<protein>
    <submittedName>
        <fullName evidence="1">Uncharacterized protein</fullName>
    </submittedName>
</protein>
<proteinExistence type="predicted"/>
<sequence length="211" mass="24134">MTLQNRVTPFGNIIAHEARGLFTGHRGIIHNSETRSLHPSRRWSSKAWIICACDFKDRRRDVFGRNGKNGGLSWSELFFLDEATALAAGHRPCFHCQRQNALKFQAAFSTGQNESKIPASHIDWLLHQERLKKRDKRLHELDCDWRSLPNGTFIGQEDQAYLVLNRTLLLWSPQGYQEQLASPEYLITPPSIIAAMRSGYKPVLHDSALSR</sequence>
<evidence type="ECO:0000313" key="1">
    <source>
        <dbReference type="EMBL" id="KPB02530.1"/>
    </source>
</evidence>
<accession>A0A0M9GPC7</accession>
<organism evidence="1 2">
    <name type="scientific">Ahrensia marina</name>
    <dbReference type="NCBI Taxonomy" id="1514904"/>
    <lineage>
        <taxon>Bacteria</taxon>
        <taxon>Pseudomonadati</taxon>
        <taxon>Pseudomonadota</taxon>
        <taxon>Alphaproteobacteria</taxon>
        <taxon>Hyphomicrobiales</taxon>
        <taxon>Ahrensiaceae</taxon>
        <taxon>Ahrensia</taxon>
    </lineage>
</organism>
<comment type="caution">
    <text evidence="1">The sequence shown here is derived from an EMBL/GenBank/DDBJ whole genome shotgun (WGS) entry which is preliminary data.</text>
</comment>
<dbReference type="Proteomes" id="UP000038011">
    <property type="component" value="Unassembled WGS sequence"/>
</dbReference>
<evidence type="ECO:0000313" key="2">
    <source>
        <dbReference type="Proteomes" id="UP000038011"/>
    </source>
</evidence>
<dbReference type="AlphaFoldDB" id="A0A0M9GPC7"/>
<dbReference type="OrthoDB" id="894286at2"/>
<dbReference type="EMBL" id="JXMU01000002">
    <property type="protein sequence ID" value="KPB02530.1"/>
    <property type="molecule type" value="Genomic_DNA"/>
</dbReference>
<name>A0A0M9GPC7_9HYPH</name>
<gene>
    <name evidence="1" type="ORF">SU32_01900</name>
</gene>
<keyword evidence="2" id="KW-1185">Reference proteome</keyword>
<dbReference type="PATRIC" id="fig|1514904.3.peg.1579"/>
<dbReference type="RefSeq" id="WP_053997637.1">
    <property type="nucleotide sequence ID" value="NZ_JXMU01000002.1"/>
</dbReference>
<reference evidence="1 2" key="1">
    <citation type="submission" date="2015-01" db="EMBL/GenBank/DDBJ databases">
        <title>Ahrensia donghaiensis sp. nov., a novel dimethylsulphoniopropionate-cleavage bacterium isolated from seawater and emended descriptions of the genus Ahrensia and Ahrensia kielensis.</title>
        <authorList>
            <person name="Liu J."/>
        </authorList>
    </citation>
    <scope>NUCLEOTIDE SEQUENCE [LARGE SCALE GENOMIC DNA]</scope>
    <source>
        <strain evidence="1 2">LZD062</strain>
    </source>
</reference>
<dbReference type="STRING" id="1514904.SU32_01900"/>